<dbReference type="Proteomes" id="UP000494256">
    <property type="component" value="Unassembled WGS sequence"/>
</dbReference>
<proteinExistence type="predicted"/>
<accession>A0A8S0Z8I2</accession>
<gene>
    <name evidence="3" type="ORF">APLA_LOCUS3782</name>
</gene>
<dbReference type="OrthoDB" id="10009301at2759"/>
<keyword evidence="2" id="KW-0732">Signal</keyword>
<feature type="region of interest" description="Disordered" evidence="1">
    <location>
        <begin position="21"/>
        <end position="53"/>
    </location>
</feature>
<dbReference type="AlphaFoldDB" id="A0A8S0Z8I2"/>
<feature type="signal peptide" evidence="2">
    <location>
        <begin position="1"/>
        <end position="17"/>
    </location>
</feature>
<evidence type="ECO:0000256" key="1">
    <source>
        <dbReference type="SAM" id="MobiDB-lite"/>
    </source>
</evidence>
<name>A0A8S0Z8I2_ARCPL</name>
<protein>
    <submittedName>
        <fullName evidence="3">Uncharacterized protein</fullName>
    </submittedName>
</protein>
<comment type="caution">
    <text evidence="3">The sequence shown here is derived from an EMBL/GenBank/DDBJ whole genome shotgun (WGS) entry which is preliminary data.</text>
</comment>
<dbReference type="EMBL" id="CADEBD010000284">
    <property type="protein sequence ID" value="CAB3228990.1"/>
    <property type="molecule type" value="Genomic_DNA"/>
</dbReference>
<evidence type="ECO:0000313" key="3">
    <source>
        <dbReference type="EMBL" id="CAB3228990.1"/>
    </source>
</evidence>
<feature type="chain" id="PRO_5035771700" evidence="2">
    <location>
        <begin position="18"/>
        <end position="95"/>
    </location>
</feature>
<evidence type="ECO:0000313" key="4">
    <source>
        <dbReference type="Proteomes" id="UP000494256"/>
    </source>
</evidence>
<evidence type="ECO:0000256" key="2">
    <source>
        <dbReference type="SAM" id="SignalP"/>
    </source>
</evidence>
<reference evidence="3 4" key="1">
    <citation type="submission" date="2020-04" db="EMBL/GenBank/DDBJ databases">
        <authorList>
            <person name="Wallbank WR R."/>
            <person name="Pardo Diaz C."/>
            <person name="Kozak K."/>
            <person name="Martin S."/>
            <person name="Jiggins C."/>
            <person name="Moest M."/>
            <person name="Warren A I."/>
            <person name="Byers J.R.P. K."/>
            <person name="Montejo-Kovacevich G."/>
            <person name="Yen C E."/>
        </authorList>
    </citation>
    <scope>NUCLEOTIDE SEQUENCE [LARGE SCALE GENOMIC DNA]</scope>
</reference>
<sequence length="95" mass="10381">MKWILILVLSVLAIAMAIPQRGSGNARPDRVLVSNNNGGYGNTRPDRGYGNTRPDRVLVTNNNGGGLQRPVILPERLPNIPQATGVPREWLRDGK</sequence>
<organism evidence="3 4">
    <name type="scientific">Arctia plantaginis</name>
    <name type="common">Wood tiger moth</name>
    <name type="synonym">Phalaena plantaginis</name>
    <dbReference type="NCBI Taxonomy" id="874455"/>
    <lineage>
        <taxon>Eukaryota</taxon>
        <taxon>Metazoa</taxon>
        <taxon>Ecdysozoa</taxon>
        <taxon>Arthropoda</taxon>
        <taxon>Hexapoda</taxon>
        <taxon>Insecta</taxon>
        <taxon>Pterygota</taxon>
        <taxon>Neoptera</taxon>
        <taxon>Endopterygota</taxon>
        <taxon>Lepidoptera</taxon>
        <taxon>Glossata</taxon>
        <taxon>Ditrysia</taxon>
        <taxon>Noctuoidea</taxon>
        <taxon>Erebidae</taxon>
        <taxon>Arctiinae</taxon>
        <taxon>Arctia</taxon>
    </lineage>
</organism>